<reference evidence="1" key="1">
    <citation type="submission" date="2019-11" db="EMBL/GenBank/DDBJ databases">
        <title>Bipolaris sorokiniana Genome sequencing.</title>
        <authorList>
            <person name="Wang H."/>
        </authorList>
    </citation>
    <scope>NUCLEOTIDE SEQUENCE</scope>
</reference>
<evidence type="ECO:0000313" key="1">
    <source>
        <dbReference type="EMBL" id="KAF5844006.1"/>
    </source>
</evidence>
<proteinExistence type="predicted"/>
<dbReference type="Proteomes" id="UP000624244">
    <property type="component" value="Unassembled WGS sequence"/>
</dbReference>
<organism evidence="1 2">
    <name type="scientific">Cochliobolus sativus</name>
    <name type="common">Common root rot and spot blotch fungus</name>
    <name type="synonym">Bipolaris sorokiniana</name>
    <dbReference type="NCBI Taxonomy" id="45130"/>
    <lineage>
        <taxon>Eukaryota</taxon>
        <taxon>Fungi</taxon>
        <taxon>Dikarya</taxon>
        <taxon>Ascomycota</taxon>
        <taxon>Pezizomycotina</taxon>
        <taxon>Dothideomycetes</taxon>
        <taxon>Pleosporomycetidae</taxon>
        <taxon>Pleosporales</taxon>
        <taxon>Pleosporineae</taxon>
        <taxon>Pleosporaceae</taxon>
        <taxon>Bipolaris</taxon>
    </lineage>
</organism>
<dbReference type="EMBL" id="WNKQ01000036">
    <property type="protein sequence ID" value="KAF5844006.1"/>
    <property type="molecule type" value="Genomic_DNA"/>
</dbReference>
<name>A0A8H6DPV4_COCSA</name>
<accession>A0A8H6DPV4</accession>
<dbReference type="AlphaFoldDB" id="A0A8H6DPV4"/>
<evidence type="ECO:0000313" key="2">
    <source>
        <dbReference type="Proteomes" id="UP000624244"/>
    </source>
</evidence>
<comment type="caution">
    <text evidence="1">The sequence shown here is derived from an EMBL/GenBank/DDBJ whole genome shotgun (WGS) entry which is preliminary data.</text>
</comment>
<gene>
    <name evidence="1" type="ORF">GGP41_002772</name>
</gene>
<sequence length="78" mass="8616">MIIIEGDALLELYFTDLPDNYLVSNATIDGTPPPPGLNTPLAIRTLKRNIKHCLQNKELSKNVKRTLFGAYNMSVAGD</sequence>
<protein>
    <submittedName>
        <fullName evidence="1">Uncharacterized protein</fullName>
    </submittedName>
</protein>